<dbReference type="OrthoDB" id="3943338at2759"/>
<reference evidence="3" key="1">
    <citation type="journal article" date="2020" name="Stud. Mycol.">
        <title>101 Dothideomycetes genomes: a test case for predicting lifestyles and emergence of pathogens.</title>
        <authorList>
            <person name="Haridas S."/>
            <person name="Albert R."/>
            <person name="Binder M."/>
            <person name="Bloem J."/>
            <person name="Labutti K."/>
            <person name="Salamov A."/>
            <person name="Andreopoulos B."/>
            <person name="Baker S."/>
            <person name="Barry K."/>
            <person name="Bills G."/>
            <person name="Bluhm B."/>
            <person name="Cannon C."/>
            <person name="Castanera R."/>
            <person name="Culley D."/>
            <person name="Daum C."/>
            <person name="Ezra D."/>
            <person name="Gonzalez J."/>
            <person name="Henrissat B."/>
            <person name="Kuo A."/>
            <person name="Liang C."/>
            <person name="Lipzen A."/>
            <person name="Lutzoni F."/>
            <person name="Magnuson J."/>
            <person name="Mondo S."/>
            <person name="Nolan M."/>
            <person name="Ohm R."/>
            <person name="Pangilinan J."/>
            <person name="Park H.-J."/>
            <person name="Ramirez L."/>
            <person name="Alfaro M."/>
            <person name="Sun H."/>
            <person name="Tritt A."/>
            <person name="Yoshinaga Y."/>
            <person name="Zwiers L.-H."/>
            <person name="Turgeon B."/>
            <person name="Goodwin S."/>
            <person name="Spatafora J."/>
            <person name="Crous P."/>
            <person name="Grigoriev I."/>
        </authorList>
    </citation>
    <scope>NUCLEOTIDE SEQUENCE</scope>
    <source>
        <strain evidence="3">CBS 133067</strain>
    </source>
</reference>
<dbReference type="InterPro" id="IPR010730">
    <property type="entry name" value="HET"/>
</dbReference>
<dbReference type="PANTHER" id="PTHR33112:SF16">
    <property type="entry name" value="HETEROKARYON INCOMPATIBILITY DOMAIN-CONTAINING PROTEIN"/>
    <property type="match status" value="1"/>
</dbReference>
<gene>
    <name evidence="3" type="ORF">NA57DRAFT_51676</name>
</gene>
<evidence type="ECO:0000259" key="2">
    <source>
        <dbReference type="Pfam" id="PF06985"/>
    </source>
</evidence>
<dbReference type="Proteomes" id="UP000799772">
    <property type="component" value="Unassembled WGS sequence"/>
</dbReference>
<organism evidence="3 4">
    <name type="scientific">Rhizodiscina lignyota</name>
    <dbReference type="NCBI Taxonomy" id="1504668"/>
    <lineage>
        <taxon>Eukaryota</taxon>
        <taxon>Fungi</taxon>
        <taxon>Dikarya</taxon>
        <taxon>Ascomycota</taxon>
        <taxon>Pezizomycotina</taxon>
        <taxon>Dothideomycetes</taxon>
        <taxon>Pleosporomycetidae</taxon>
        <taxon>Aulographales</taxon>
        <taxon>Rhizodiscinaceae</taxon>
        <taxon>Rhizodiscina</taxon>
    </lineage>
</organism>
<comment type="caution">
    <text evidence="3">The sequence shown here is derived from an EMBL/GenBank/DDBJ whole genome shotgun (WGS) entry which is preliminary data.</text>
</comment>
<evidence type="ECO:0000313" key="4">
    <source>
        <dbReference type="Proteomes" id="UP000799772"/>
    </source>
</evidence>
<evidence type="ECO:0000256" key="1">
    <source>
        <dbReference type="SAM" id="MobiDB-lite"/>
    </source>
</evidence>
<keyword evidence="4" id="KW-1185">Reference proteome</keyword>
<sequence length="607" mass="67330">MSPISTEDLQAKEHGTAESGLCNYCMDIDLDKLEKGYCYGPTLHEVLRTCRDCRFCKAILDAVAVDRDGNHKALAEWVKGRRVFLQGVVLDGVLDRAAQPRYSSVAAERERRTKLGEAHPPARLTCIIVSLDRTAAGNYHASEASGSAVYTGVLRVFATKGTHSISVLFPAKTDDKRADSPPAAKSRLPGRPIVPPNSQLAFKRGRAWLKNCMENHLSCRLALSGAKIDDSSRPALLPTRVIDVGTEPGARPLLFISSGERRPYVTLSYCWGSALSDPTKKALRTTRDTLGQFREEIPGNSLPQTVQDAILVTQNLGMRYLWVDALCIVQDDPDDWRRESQNMGRIFQNAVCTIAATSAQSSDEGLFHRPDPDIFAAPAGACGENFLRIPCNEKGRRIGDIGVSGIACPEPPMSLSGFNKELEISKWYHRGWVVQESLLSRRIIHFAHQKLYFECQHGLYPETSSHEILGDTGVHSKRAIFDRLNRETTLANSLTASSRQLRSLRAIAYLTWDKLKDATGIGIGTPVVEAQYRFWNRVVSRYNVADLTEESDKLIAILGLAKLFEARTRLTYCAGLWIEDIARYLFWYASSDDLRRQPASGGIATVS</sequence>
<dbReference type="PANTHER" id="PTHR33112">
    <property type="entry name" value="DOMAIN PROTEIN, PUTATIVE-RELATED"/>
    <property type="match status" value="1"/>
</dbReference>
<name>A0A9P4IUW8_9PEZI</name>
<protein>
    <submittedName>
        <fullName evidence="3">HET-domain-containing protein</fullName>
    </submittedName>
</protein>
<proteinExistence type="predicted"/>
<feature type="region of interest" description="Disordered" evidence="1">
    <location>
        <begin position="174"/>
        <end position="194"/>
    </location>
</feature>
<evidence type="ECO:0000313" key="3">
    <source>
        <dbReference type="EMBL" id="KAF2104882.1"/>
    </source>
</evidence>
<accession>A0A9P4IUW8</accession>
<dbReference type="EMBL" id="ML978121">
    <property type="protein sequence ID" value="KAF2104882.1"/>
    <property type="molecule type" value="Genomic_DNA"/>
</dbReference>
<feature type="domain" description="Heterokaryon incompatibility" evidence="2">
    <location>
        <begin position="264"/>
        <end position="436"/>
    </location>
</feature>
<dbReference type="Pfam" id="PF06985">
    <property type="entry name" value="HET"/>
    <property type="match status" value="1"/>
</dbReference>
<dbReference type="AlphaFoldDB" id="A0A9P4IUW8"/>